<reference evidence="4" key="1">
    <citation type="journal article" date="2019" name="Int. J. Syst. Evol. Microbiol.">
        <title>The Global Catalogue of Microorganisms (GCM) 10K type strain sequencing project: providing services to taxonomists for standard genome sequencing and annotation.</title>
        <authorList>
            <consortium name="The Broad Institute Genomics Platform"/>
            <consortium name="The Broad Institute Genome Sequencing Center for Infectious Disease"/>
            <person name="Wu L."/>
            <person name="Ma J."/>
        </authorList>
    </citation>
    <scope>NUCLEOTIDE SEQUENCE [LARGE SCALE GENOMIC DNA]</scope>
    <source>
        <strain evidence="4">NBRC 103632</strain>
    </source>
</reference>
<dbReference type="InterPro" id="IPR050445">
    <property type="entry name" value="Bact_polysacc_biosynth/exp"/>
</dbReference>
<comment type="caution">
    <text evidence="3">The sequence shown here is derived from an EMBL/GenBank/DDBJ whole genome shotgun (WGS) entry which is preliminary data.</text>
</comment>
<keyword evidence="2" id="KW-1133">Transmembrane helix</keyword>
<feature type="transmembrane region" description="Helical" evidence="2">
    <location>
        <begin position="63"/>
        <end position="87"/>
    </location>
</feature>
<evidence type="ECO:0000256" key="2">
    <source>
        <dbReference type="SAM" id="Phobius"/>
    </source>
</evidence>
<sequence length="422" mass="47293">MAGEAGNQAMNMEIRKAEGQPVTTADRQQAITESLRQIARMSRFVDRKKGIRSFQTSAKSDPWIPILFVLCFVLPTLVGAVYFGLIASDRYVTEARFAIRQAIGASEKSSGGSDTSSSDGAGQMVSQDRLITREYILSRPMLETLEAQLPLRAWFSNENIDYFSRFDAEKPIEKFLRYWKRRVTVSSEPSSGIMSVSVEAFDRDQSLAIAQAVMKEAERMVNDLTVKARADAVAESTRELALAGEQMSKIRIAMRDLRNRQGVLDAQKANDVNLKIIAELRASRITLASQLAIGQRDLGPESRRILDIKQQIKDLDDNIARIERQSAGSDPEQKQLLSDALIRFEALENDRKNAEKYYQQVLMASERARIIAARQIEFFSPIVQPVRAESALEPRRMLMISLITLGSGILFGAAMFARKMMA</sequence>
<dbReference type="AlphaFoldDB" id="A0AA37TM34"/>
<feature type="coiled-coil region" evidence="1">
    <location>
        <begin position="305"/>
        <end position="357"/>
    </location>
</feature>
<keyword evidence="1" id="KW-0175">Coiled coil</keyword>
<dbReference type="Proteomes" id="UP001157440">
    <property type="component" value="Unassembled WGS sequence"/>
</dbReference>
<feature type="transmembrane region" description="Helical" evidence="2">
    <location>
        <begin position="397"/>
        <end position="417"/>
    </location>
</feature>
<evidence type="ECO:0000256" key="1">
    <source>
        <dbReference type="SAM" id="Coils"/>
    </source>
</evidence>
<dbReference type="PANTHER" id="PTHR32309">
    <property type="entry name" value="TYROSINE-PROTEIN KINASE"/>
    <property type="match status" value="1"/>
</dbReference>
<keyword evidence="2" id="KW-0812">Transmembrane</keyword>
<organism evidence="3 4">
    <name type="scientific">Methylobacterium tardum</name>
    <dbReference type="NCBI Taxonomy" id="374432"/>
    <lineage>
        <taxon>Bacteria</taxon>
        <taxon>Pseudomonadati</taxon>
        <taxon>Pseudomonadota</taxon>
        <taxon>Alphaproteobacteria</taxon>
        <taxon>Hyphomicrobiales</taxon>
        <taxon>Methylobacteriaceae</taxon>
        <taxon>Methylobacterium</taxon>
    </lineage>
</organism>
<keyword evidence="2" id="KW-0472">Membrane</keyword>
<dbReference type="EMBL" id="BSPL01000019">
    <property type="protein sequence ID" value="GLS72001.1"/>
    <property type="molecule type" value="Genomic_DNA"/>
</dbReference>
<dbReference type="GO" id="GO:0005886">
    <property type="term" value="C:plasma membrane"/>
    <property type="evidence" value="ECO:0007669"/>
    <property type="project" value="TreeGrafter"/>
</dbReference>
<proteinExistence type="predicted"/>
<evidence type="ECO:0000313" key="3">
    <source>
        <dbReference type="EMBL" id="GLS72001.1"/>
    </source>
</evidence>
<dbReference type="PANTHER" id="PTHR32309:SF13">
    <property type="entry name" value="FERRIC ENTEROBACTIN TRANSPORT PROTEIN FEPE"/>
    <property type="match status" value="1"/>
</dbReference>
<accession>A0AA37TM34</accession>
<evidence type="ECO:0000313" key="4">
    <source>
        <dbReference type="Proteomes" id="UP001157440"/>
    </source>
</evidence>
<name>A0AA37TM34_9HYPH</name>
<dbReference type="GO" id="GO:0004713">
    <property type="term" value="F:protein tyrosine kinase activity"/>
    <property type="evidence" value="ECO:0007669"/>
    <property type="project" value="TreeGrafter"/>
</dbReference>
<gene>
    <name evidence="3" type="primary">wcbD_2</name>
    <name evidence="3" type="ORF">GCM10007890_40140</name>
</gene>
<protein>
    <submittedName>
        <fullName evidence="3">Capsule polysaccharide export protein</fullName>
    </submittedName>
</protein>
<keyword evidence="4" id="KW-1185">Reference proteome</keyword>